<accession>V9H8F8</accession>
<dbReference type="OrthoDB" id="8602450at2"/>
<organism evidence="1 2">
    <name type="scientific">Simonsiella muelleri ATCC 29453</name>
    <dbReference type="NCBI Taxonomy" id="641147"/>
    <lineage>
        <taxon>Bacteria</taxon>
        <taxon>Pseudomonadati</taxon>
        <taxon>Pseudomonadota</taxon>
        <taxon>Betaproteobacteria</taxon>
        <taxon>Neisseriales</taxon>
        <taxon>Neisseriaceae</taxon>
        <taxon>Simonsiella</taxon>
    </lineage>
</organism>
<keyword evidence="2" id="KW-1185">Reference proteome</keyword>
<sequence length="122" mass="14171">MYEVNRSVFIVVPREPFWQWLSNLPHSDLGDLTLAELQQDANSYLVPACQNIDEVWDEIEARTETIFAAELADWCDDESYWPDLTAELFNEWFNVQISSIVTDLADEPIEREAFADLDLNLN</sequence>
<evidence type="ECO:0008006" key="3">
    <source>
        <dbReference type="Google" id="ProtNLM"/>
    </source>
</evidence>
<protein>
    <recommendedName>
        <fullName evidence="3">VacJ</fullName>
    </recommendedName>
</protein>
<dbReference type="eggNOG" id="ENOG5031ZAY">
    <property type="taxonomic scope" value="Bacteria"/>
</dbReference>
<evidence type="ECO:0000313" key="1">
    <source>
        <dbReference type="EMBL" id="EFG30920.1"/>
    </source>
</evidence>
<dbReference type="Proteomes" id="UP000017813">
    <property type="component" value="Unassembled WGS sequence"/>
</dbReference>
<gene>
    <name evidence="1" type="ORF">HMPREF9021_01148</name>
</gene>
<dbReference type="EMBL" id="ADCY02000024">
    <property type="protein sequence ID" value="EFG30920.1"/>
    <property type="molecule type" value="Genomic_DNA"/>
</dbReference>
<name>V9H8F8_9NEIS</name>
<dbReference type="STRING" id="641147.HMPREF9021_01148"/>
<dbReference type="RefSeq" id="WP_002641780.1">
    <property type="nucleotide sequence ID" value="NZ_CP019448.1"/>
</dbReference>
<dbReference type="KEGG" id="smur:BWP33_04355"/>
<evidence type="ECO:0000313" key="2">
    <source>
        <dbReference type="Proteomes" id="UP000017813"/>
    </source>
</evidence>
<dbReference type="HOGENOM" id="CLU_111103_1_0_4"/>
<comment type="caution">
    <text evidence="1">The sequence shown here is derived from an EMBL/GenBank/DDBJ whole genome shotgun (WGS) entry which is preliminary data.</text>
</comment>
<proteinExistence type="predicted"/>
<reference evidence="1 2" key="1">
    <citation type="submission" date="2010-03" db="EMBL/GenBank/DDBJ databases">
        <authorList>
            <consortium name="The Broad Institute Genome Sequencing Platform"/>
            <person name="Ward D."/>
            <person name="Earl A."/>
            <person name="Feldgarden M."/>
            <person name="Gevers D."/>
            <person name="Young S."/>
            <person name="Zeng Q."/>
            <person name="Koehrsen M."/>
            <person name="Alvarado L."/>
            <person name="Berlin A.M."/>
            <person name="Borenstein D."/>
            <person name="Chapman S.B."/>
            <person name="Chen Z."/>
            <person name="Engels R."/>
            <person name="Freedman E."/>
            <person name="Gellesch M."/>
            <person name="Goldberg J."/>
            <person name="Griggs A."/>
            <person name="Gujja S."/>
            <person name="Heilman E.R."/>
            <person name="Heiman D.I."/>
            <person name="Hepburn T.A."/>
            <person name="Howarth C."/>
            <person name="Jen D."/>
            <person name="Larson L."/>
            <person name="Mehta T."/>
            <person name="Park D."/>
            <person name="Pearson M."/>
            <person name="Richards J."/>
            <person name="Roberts A."/>
            <person name="Saif S."/>
            <person name="Shea T.D."/>
            <person name="Shenoy N."/>
            <person name="Sisk P."/>
            <person name="Stolte C."/>
            <person name="Sykes S.N."/>
            <person name="Walk T."/>
            <person name="White J."/>
            <person name="Yandava C."/>
            <person name="Izard J."/>
            <person name="Baranova O.V."/>
            <person name="Blanton J.M."/>
            <person name="Tanner A.C."/>
            <person name="Dewhirst F."/>
            <person name="Haas B."/>
            <person name="Nusbaum C."/>
            <person name="Birren B."/>
        </authorList>
    </citation>
    <scope>NUCLEOTIDE SEQUENCE [LARGE SCALE GENOMIC DNA]</scope>
    <source>
        <strain evidence="1 2">ATCC 29453</strain>
    </source>
</reference>
<reference evidence="1 2" key="2">
    <citation type="submission" date="2011-10" db="EMBL/GenBank/DDBJ databases">
        <title>The Genome Sequence of Simonsiella muelleri ATCC 29453.</title>
        <authorList>
            <consortium name="The Broad Institute Genome Sequencing Platform"/>
            <consortium name="The Broad Institute Genome Sequencing Center for Infectious Disease"/>
            <person name="Earl A."/>
            <person name="Ward D."/>
            <person name="Feldgarden M."/>
            <person name="Gevers D."/>
            <person name="Izard J."/>
            <person name="Baranova O.V."/>
            <person name="Blanton J.M."/>
            <person name="Tanner A.C."/>
            <person name="Dewhirst F."/>
            <person name="Young S.K."/>
            <person name="Zeng Q."/>
            <person name="Gargeya S."/>
            <person name="Fitzgerald M."/>
            <person name="Haas B."/>
            <person name="Abouelleil A."/>
            <person name="Alvarado L."/>
            <person name="Arachchi H.M."/>
            <person name="Berlin A."/>
            <person name="Brown A."/>
            <person name="Chapman S.B."/>
            <person name="Chen Z."/>
            <person name="Dunbar C."/>
            <person name="Freedman E."/>
            <person name="Gearin G."/>
            <person name="Goldberg J."/>
            <person name="Griggs A."/>
            <person name="Gujja S."/>
            <person name="Heiman D."/>
            <person name="Howarth C."/>
            <person name="Larson L."/>
            <person name="Lui A."/>
            <person name="MacDonald P.J.P."/>
            <person name="Montmayeur A."/>
            <person name="Murphy C."/>
            <person name="Neiman D."/>
            <person name="Pearson M."/>
            <person name="Priest M."/>
            <person name="Roberts A."/>
            <person name="Saif S."/>
            <person name="Shea T."/>
            <person name="Shenoy N."/>
            <person name="Sisk P."/>
            <person name="Stolte C."/>
            <person name="Sykes S."/>
            <person name="Wortman J."/>
            <person name="Nusbaum C."/>
            <person name="Birren B."/>
        </authorList>
    </citation>
    <scope>NUCLEOTIDE SEQUENCE [LARGE SCALE GENOMIC DNA]</scope>
    <source>
        <strain evidence="1 2">ATCC 29453</strain>
    </source>
</reference>
<dbReference type="AlphaFoldDB" id="V9H8F8"/>